<geneLocation type="plasmid" evidence="7">
    <name>unnamed2</name>
</geneLocation>
<dbReference type="AlphaFoldDB" id="A0AA44EFJ9"/>
<proteinExistence type="predicted"/>
<evidence type="ECO:0000313" key="7">
    <source>
        <dbReference type="EMBL" id="NRF17796.1"/>
    </source>
</evidence>
<evidence type="ECO:0000256" key="4">
    <source>
        <dbReference type="ARBA" id="ARBA00022989"/>
    </source>
</evidence>
<evidence type="ECO:0000256" key="2">
    <source>
        <dbReference type="ARBA" id="ARBA00022475"/>
    </source>
</evidence>
<dbReference type="PANTHER" id="PTHR47089">
    <property type="entry name" value="ABC TRANSPORTER, PERMEASE PROTEIN"/>
    <property type="match status" value="1"/>
</dbReference>
<dbReference type="InterPro" id="IPR001851">
    <property type="entry name" value="ABC_transp_permease"/>
</dbReference>
<reference evidence="7" key="1">
    <citation type="submission" date="2019-07" db="EMBL/GenBank/DDBJ databases">
        <title>FDA dAtabase for Regulatory Grade micrObial Sequences (FDA-ARGOS): Supporting development and validation of Infectious Disease Dx tests.</title>
        <authorList>
            <person name="Bachman M."/>
            <person name="Young C."/>
            <person name="Tallon L."/>
            <person name="Sadzewicz L."/>
            <person name="Vavikolanu K."/>
            <person name="Mehta A."/>
            <person name="Aluvathingal J."/>
            <person name="Nadendla S."/>
            <person name="Nandy P."/>
            <person name="Geyer C."/>
            <person name="Yan Y."/>
            <person name="Sichtig H."/>
        </authorList>
    </citation>
    <scope>NUCLEOTIDE SEQUENCE</scope>
    <source>
        <strain evidence="7">FDAARGOS_618</strain>
        <plasmid evidence="7">unnamed2</plasmid>
    </source>
</reference>
<organism evidence="7 8">
    <name type="scientific">Agrobacterium pusense</name>
    <dbReference type="NCBI Taxonomy" id="648995"/>
    <lineage>
        <taxon>Bacteria</taxon>
        <taxon>Pseudomonadati</taxon>
        <taxon>Pseudomonadota</taxon>
        <taxon>Alphaproteobacteria</taxon>
        <taxon>Hyphomicrobiales</taxon>
        <taxon>Rhizobiaceae</taxon>
        <taxon>Rhizobium/Agrobacterium group</taxon>
        <taxon>Agrobacterium</taxon>
    </lineage>
</organism>
<evidence type="ECO:0000256" key="3">
    <source>
        <dbReference type="ARBA" id="ARBA00022692"/>
    </source>
</evidence>
<sequence>MIRIVATLYALRTVWALCLAFGLGALLIAFSGGNSLSAYSALIEGAFLDYWGISGTLVKMSPILLAGLAVILSLRGGLLNLGVEGQIYMGGLFSSIVALYVTGLPTLLHLILAILAGALAGGAWGMIAGILKAKRGINEVIVTLLLNFVAINLVSYFAGGPMMQDGAPYPYSEEIPEGLFLPIIMPMTDAHLGVVLGVMLAIVLWLLLRSSTLGFGLDLVGRNPQAAQYAGVNVGRTVIMTMFLSGALGGLAGSFEVLGLKHRLYHLFSAGFGYDGIVVAFMSQLNPLMSVVAAFFLSGLKSGALMMQRAIGLESTVVDAVIGIVIICVAASQAFVFKADQWRAWFAKRQRLDAALAAHP</sequence>
<feature type="transmembrane region" description="Helical" evidence="6">
    <location>
        <begin position="317"/>
        <end position="336"/>
    </location>
</feature>
<dbReference type="PANTHER" id="PTHR47089:SF1">
    <property type="entry name" value="GUANOSINE ABC TRANSPORTER PERMEASE PROTEIN NUPP"/>
    <property type="match status" value="1"/>
</dbReference>
<dbReference type="Proteomes" id="UP001155820">
    <property type="component" value="Unassembled WGS sequence"/>
</dbReference>
<evidence type="ECO:0000256" key="6">
    <source>
        <dbReference type="SAM" id="Phobius"/>
    </source>
</evidence>
<feature type="transmembrane region" description="Helical" evidence="6">
    <location>
        <begin position="272"/>
        <end position="297"/>
    </location>
</feature>
<feature type="transmembrane region" description="Helical" evidence="6">
    <location>
        <begin position="179"/>
        <end position="208"/>
    </location>
</feature>
<dbReference type="GO" id="GO:0022857">
    <property type="term" value="F:transmembrane transporter activity"/>
    <property type="evidence" value="ECO:0007669"/>
    <property type="project" value="InterPro"/>
</dbReference>
<dbReference type="CDD" id="cd06580">
    <property type="entry name" value="TM_PBP1_transp_TpRbsC_like"/>
    <property type="match status" value="1"/>
</dbReference>
<keyword evidence="2" id="KW-1003">Cell membrane</keyword>
<feature type="transmembrane region" description="Helical" evidence="6">
    <location>
        <begin position="140"/>
        <end position="159"/>
    </location>
</feature>
<keyword evidence="7" id="KW-0614">Plasmid</keyword>
<comment type="caution">
    <text evidence="7">The sequence shown here is derived from an EMBL/GenBank/DDBJ whole genome shotgun (WGS) entry which is preliminary data.</text>
</comment>
<accession>A0AA44EFJ9</accession>
<dbReference type="Pfam" id="PF02653">
    <property type="entry name" value="BPD_transp_2"/>
    <property type="match status" value="1"/>
</dbReference>
<evidence type="ECO:0000313" key="8">
    <source>
        <dbReference type="Proteomes" id="UP001155820"/>
    </source>
</evidence>
<feature type="transmembrane region" description="Helical" evidence="6">
    <location>
        <begin position="9"/>
        <end position="30"/>
    </location>
</feature>
<name>A0AA44EFJ9_9HYPH</name>
<feature type="transmembrane region" description="Helical" evidence="6">
    <location>
        <begin position="81"/>
        <end position="101"/>
    </location>
</feature>
<keyword evidence="3 6" id="KW-0812">Transmembrane</keyword>
<dbReference type="GO" id="GO:0005886">
    <property type="term" value="C:plasma membrane"/>
    <property type="evidence" value="ECO:0007669"/>
    <property type="project" value="UniProtKB-SubCell"/>
</dbReference>
<evidence type="ECO:0000256" key="1">
    <source>
        <dbReference type="ARBA" id="ARBA00004651"/>
    </source>
</evidence>
<protein>
    <submittedName>
        <fullName evidence="7">ABC transporter permease</fullName>
    </submittedName>
</protein>
<dbReference type="RefSeq" id="WP_172873160.1">
    <property type="nucleotide sequence ID" value="NZ_JABRWL010000001.1"/>
</dbReference>
<gene>
    <name evidence="7" type="ORF">FOB26_01330</name>
</gene>
<evidence type="ECO:0000256" key="5">
    <source>
        <dbReference type="ARBA" id="ARBA00023136"/>
    </source>
</evidence>
<dbReference type="EMBL" id="JABRWM010000002">
    <property type="protein sequence ID" value="NRF17796.1"/>
    <property type="molecule type" value="Genomic_DNA"/>
</dbReference>
<feature type="transmembrane region" description="Helical" evidence="6">
    <location>
        <begin position="50"/>
        <end position="74"/>
    </location>
</feature>
<feature type="transmembrane region" description="Helical" evidence="6">
    <location>
        <begin position="107"/>
        <end position="128"/>
    </location>
</feature>
<comment type="subcellular location">
    <subcellularLocation>
        <location evidence="1">Cell membrane</location>
        <topology evidence="1">Multi-pass membrane protein</topology>
    </subcellularLocation>
</comment>
<keyword evidence="5 6" id="KW-0472">Membrane</keyword>
<feature type="transmembrane region" description="Helical" evidence="6">
    <location>
        <begin position="229"/>
        <end position="252"/>
    </location>
</feature>
<keyword evidence="8" id="KW-1185">Reference proteome</keyword>
<keyword evidence="4 6" id="KW-1133">Transmembrane helix</keyword>